<dbReference type="AlphaFoldDB" id="I2GR99"/>
<evidence type="ECO:0000313" key="2">
    <source>
        <dbReference type="Proteomes" id="UP000009309"/>
    </source>
</evidence>
<organism evidence="1 2">
    <name type="scientific">Fibrisoma limi BUZ 3</name>
    <dbReference type="NCBI Taxonomy" id="1185876"/>
    <lineage>
        <taxon>Bacteria</taxon>
        <taxon>Pseudomonadati</taxon>
        <taxon>Bacteroidota</taxon>
        <taxon>Cytophagia</taxon>
        <taxon>Cytophagales</taxon>
        <taxon>Spirosomataceae</taxon>
        <taxon>Fibrisoma</taxon>
    </lineage>
</organism>
<gene>
    <name evidence="1" type="ORF">BN8_05762</name>
</gene>
<dbReference type="InterPro" id="IPR035093">
    <property type="entry name" value="RelE/ParE_toxin_dom_sf"/>
</dbReference>
<protein>
    <submittedName>
        <fullName evidence="1">Uncharacterized protein</fullName>
    </submittedName>
</protein>
<dbReference type="Gene3D" id="3.30.2310.20">
    <property type="entry name" value="RelE-like"/>
    <property type="match status" value="1"/>
</dbReference>
<keyword evidence="2" id="KW-1185">Reference proteome</keyword>
<name>I2GR99_9BACT</name>
<dbReference type="Proteomes" id="UP000009309">
    <property type="component" value="Unassembled WGS sequence"/>
</dbReference>
<evidence type="ECO:0000313" key="1">
    <source>
        <dbReference type="EMBL" id="CCH56427.1"/>
    </source>
</evidence>
<dbReference type="EMBL" id="CAIT01000009">
    <property type="protein sequence ID" value="CCH56427.1"/>
    <property type="molecule type" value="Genomic_DNA"/>
</dbReference>
<dbReference type="Pfam" id="PF06296">
    <property type="entry name" value="RelE"/>
    <property type="match status" value="1"/>
</dbReference>
<dbReference type="InterPro" id="IPR009387">
    <property type="entry name" value="HigB-2"/>
</dbReference>
<proteinExistence type="predicted"/>
<dbReference type="eggNOG" id="COG2026">
    <property type="taxonomic scope" value="Bacteria"/>
</dbReference>
<reference evidence="1 2" key="1">
    <citation type="journal article" date="2012" name="J. Bacteriol.">
        <title>Genome Sequence of the Filamentous Bacterium Fibrisoma limi BUZ 3T.</title>
        <authorList>
            <person name="Filippini M."/>
            <person name="Qi W."/>
            <person name="Jaenicke S."/>
            <person name="Goesmann A."/>
            <person name="Smits T.H."/>
            <person name="Bagheri H.C."/>
        </authorList>
    </citation>
    <scope>NUCLEOTIDE SEQUENCE [LARGE SCALE GENOMIC DNA]</scope>
    <source>
        <strain evidence="2">BUZ 3T</strain>
    </source>
</reference>
<comment type="caution">
    <text evidence="1">The sequence shown here is derived from an EMBL/GenBank/DDBJ whole genome shotgun (WGS) entry which is preliminary data.</text>
</comment>
<dbReference type="STRING" id="1185876.BN8_05762"/>
<accession>I2GR99</accession>
<sequence>MLICGAKSSLDQQTSCSMSYKVVVTDDAAKYAKQLHKRYNSFKADLAKLISSLEQTPQQGEPLGKDCYKVRLAIKAKKKGKSGGARVITCVKIVQETVFLLSIYDKSEAATISDKELKDRLKNAGLYT</sequence>